<reference evidence="8 9" key="1">
    <citation type="submission" date="2019-07" db="EMBL/GenBank/DDBJ databases">
        <title>Draft genome for Aliikangiella sp. M105.</title>
        <authorList>
            <person name="Wang G."/>
        </authorList>
    </citation>
    <scope>NUCLEOTIDE SEQUENCE [LARGE SCALE GENOMIC DNA]</scope>
    <source>
        <strain evidence="8 9">M105</strain>
    </source>
</reference>
<dbReference type="SUPFAM" id="SSF52540">
    <property type="entry name" value="P-loop containing nucleoside triphosphate hydrolases"/>
    <property type="match status" value="2"/>
</dbReference>
<dbReference type="InterPro" id="IPR036277">
    <property type="entry name" value="SMC_hinge_sf"/>
</dbReference>
<dbReference type="Pfam" id="PF02463">
    <property type="entry name" value="SMC_N"/>
    <property type="match status" value="2"/>
</dbReference>
<dbReference type="OrthoDB" id="9808768at2"/>
<evidence type="ECO:0000313" key="9">
    <source>
        <dbReference type="Proteomes" id="UP000315439"/>
    </source>
</evidence>
<evidence type="ECO:0000256" key="3">
    <source>
        <dbReference type="ARBA" id="ARBA00022840"/>
    </source>
</evidence>
<keyword evidence="3 6" id="KW-0067">ATP-binding</keyword>
<dbReference type="GO" id="GO:0005737">
    <property type="term" value="C:cytoplasm"/>
    <property type="evidence" value="ECO:0007669"/>
    <property type="project" value="UniProtKB-SubCell"/>
</dbReference>
<dbReference type="InterPro" id="IPR003395">
    <property type="entry name" value="RecF/RecN/SMC_N"/>
</dbReference>
<evidence type="ECO:0000256" key="1">
    <source>
        <dbReference type="ARBA" id="ARBA00022490"/>
    </source>
</evidence>
<dbReference type="GO" id="GO:0016887">
    <property type="term" value="F:ATP hydrolysis activity"/>
    <property type="evidence" value="ECO:0007669"/>
    <property type="project" value="InterPro"/>
</dbReference>
<evidence type="ECO:0000256" key="6">
    <source>
        <dbReference type="HAMAP-Rule" id="MF_01894"/>
    </source>
</evidence>
<feature type="domain" description="RecF/RecN/SMC N-terminal" evidence="7">
    <location>
        <begin position="3"/>
        <end position="575"/>
    </location>
</feature>
<keyword evidence="9" id="KW-1185">Reference proteome</keyword>
<keyword evidence="4 6" id="KW-0175">Coiled coil</keyword>
<comment type="domain">
    <text evidence="6">Contains large globular domains required for ATP hydrolysis at each terminus and a third globular domain forming a flexible hinge near the middle of the molecule. These domains are separated by coiled-coil structures.</text>
</comment>
<gene>
    <name evidence="6 8" type="primary">smc</name>
    <name evidence="8" type="ORF">FLL46_22930</name>
</gene>
<comment type="subunit">
    <text evidence="6">Homodimer.</text>
</comment>
<name>A0A545U4T2_9GAMM</name>
<evidence type="ECO:0000259" key="7">
    <source>
        <dbReference type="Pfam" id="PF02463"/>
    </source>
</evidence>
<evidence type="ECO:0000313" key="8">
    <source>
        <dbReference type="EMBL" id="TQV84472.1"/>
    </source>
</evidence>
<dbReference type="NCBIfam" id="TIGR02168">
    <property type="entry name" value="SMC_prok_B"/>
    <property type="match status" value="1"/>
</dbReference>
<dbReference type="EMBL" id="VIKS01000014">
    <property type="protein sequence ID" value="TQV84472.1"/>
    <property type="molecule type" value="Genomic_DNA"/>
</dbReference>
<dbReference type="Proteomes" id="UP000315439">
    <property type="component" value="Unassembled WGS sequence"/>
</dbReference>
<evidence type="ECO:0000256" key="4">
    <source>
        <dbReference type="ARBA" id="ARBA00023054"/>
    </source>
</evidence>
<dbReference type="GO" id="GO:0003677">
    <property type="term" value="F:DNA binding"/>
    <property type="evidence" value="ECO:0007669"/>
    <property type="project" value="UniProtKB-UniRule"/>
</dbReference>
<keyword evidence="2 6" id="KW-0547">Nucleotide-binding</keyword>
<dbReference type="RefSeq" id="WP_142934119.1">
    <property type="nucleotide sequence ID" value="NZ_ML660170.1"/>
</dbReference>
<feature type="coiled-coil region" evidence="6">
    <location>
        <begin position="646"/>
        <end position="745"/>
    </location>
</feature>
<dbReference type="InterPro" id="IPR011890">
    <property type="entry name" value="SMC_prok"/>
</dbReference>
<comment type="caution">
    <text evidence="8">The sequence shown here is derived from an EMBL/GenBank/DDBJ whole genome shotgun (WGS) entry which is preliminary data.</text>
</comment>
<dbReference type="Gene3D" id="1.10.287.1490">
    <property type="match status" value="1"/>
</dbReference>
<feature type="coiled-coil region" evidence="6">
    <location>
        <begin position="170"/>
        <end position="264"/>
    </location>
</feature>
<dbReference type="Gene3D" id="3.40.50.300">
    <property type="entry name" value="P-loop containing nucleotide triphosphate hydrolases"/>
    <property type="match status" value="2"/>
</dbReference>
<comment type="subcellular location">
    <subcellularLocation>
        <location evidence="6">Cytoplasm</location>
    </subcellularLocation>
</comment>
<dbReference type="AlphaFoldDB" id="A0A545U4T2"/>
<protein>
    <recommendedName>
        <fullName evidence="6">Chromosome partition protein Smc</fullName>
    </recommendedName>
</protein>
<dbReference type="GO" id="GO:0005694">
    <property type="term" value="C:chromosome"/>
    <property type="evidence" value="ECO:0007669"/>
    <property type="project" value="InterPro"/>
</dbReference>
<evidence type="ECO:0000256" key="2">
    <source>
        <dbReference type="ARBA" id="ARBA00022741"/>
    </source>
</evidence>
<keyword evidence="5 6" id="KW-0238">DNA-binding</keyword>
<feature type="domain" description="RecF/RecN/SMC N-terminal" evidence="7">
    <location>
        <begin position="782"/>
        <end position="1152"/>
    </location>
</feature>
<dbReference type="CDD" id="cd03278">
    <property type="entry name" value="ABC_SMC_barmotin"/>
    <property type="match status" value="2"/>
</dbReference>
<dbReference type="GO" id="GO:0006260">
    <property type="term" value="P:DNA replication"/>
    <property type="evidence" value="ECO:0007669"/>
    <property type="project" value="UniProtKB-UniRule"/>
</dbReference>
<sequence length="1168" mass="132288">MRLKQIKLAGFKSFVDPTSVPFPENLTAIVGPNGCGKSNLIDAVRWVMGESSAKHLRGDSMTDVIFNGSTSRKPVGQASIELVFDNTDGTVQGEYANYAEISIRRTVNRDPQASYYLNGTKCRRKDITDIFLGTGLGPRSYAIIEQGMISRLIESKPQELRIFLEEAAGISKYKERRRETENRIRHTRENMERLADIREELGKQLAHLQRQANAATKYKDYKQQERQLKSELSALKWRKFHGQVETLSSEITKLETELESRIAEQRHADNQIEQTREAHIDLTEQFNAAQGRYYGVGADIARLEQGIAHKKERRGQLNDDLQHVTSSLKQLMEQMGEDEIQIEEFKARLLEAEPELELQRDTVEQAQESLTEIEAAMLEWEQEWDSYNKLSSQNSQKMEVERTRIQHFEKVIERLAKRIESNQQEKENLQAQPIEASMLEASLELSKAEEETLSLSESVEELLDQISELREIRRNRQSTIDQSRRELQQTQSRHISLSALQKAALGVDNKAADEWLSSKNLSENKKLAQSIKVESGWELATEIVLGDYLEAISVDGLSDLLADFEQLSAGKLTLLGSEINGQVIAEFSDNLLAKVSNAQSVAHILDKVKVCESVEEAIAIRSSLTGDQSVITREGFWIGPNWARVAKREANEANVLEREAEIEELAAELETMEAKLDELNEQADIERDKLKDLEAAWEAKQRQLGTANKRYSELRAQVGSQQAKLEQITSRKDTLAKEYLDLTQQLQADEQLVAQSRSSLEGLVDAMADDLEQKEALTRLKDEKRNAQEQARVQLQLAKDNAHKIELNVANLKSEINSVQSTNQRMNSQIAELQSRKITLEENLGQVNSPDDDLQIELESALEKRLESEQELAKAREALEEVDKQIRVFEKQRHDAEQASQSVRGRLERLRMQWSENSTMQKNQAETLSEEEQDIEQILANMEEGANEQEWESRIETIAARIQRLGAINLAAIEEHEQQSERKIYLDAQNEDLEESLQTLEGAIRKIDKETRTRFKETFDKVNSGMKELFPKVFGGGHAYLEMTGEDLLDTGVAVMARPPGKRNSTIHLLSGGEKALTALSLVFSIFRLNPAPFCMLDEVDAPLDDANVGRFCKLVKEMSETVQFIYITHNKVSMEMATALAGVTMQEPGASRLVAVDVDEAAQLITQ</sequence>
<comment type="function">
    <text evidence="6">Required for chromosome condensation and partitioning.</text>
</comment>
<dbReference type="InterPro" id="IPR027417">
    <property type="entry name" value="P-loop_NTPase"/>
</dbReference>
<dbReference type="GO" id="GO:0007062">
    <property type="term" value="P:sister chromatid cohesion"/>
    <property type="evidence" value="ECO:0007669"/>
    <property type="project" value="InterPro"/>
</dbReference>
<keyword evidence="1 6" id="KW-0963">Cytoplasm</keyword>
<organism evidence="8 9">
    <name type="scientific">Aliikangiella coralliicola</name>
    <dbReference type="NCBI Taxonomy" id="2592383"/>
    <lineage>
        <taxon>Bacteria</taxon>
        <taxon>Pseudomonadati</taxon>
        <taxon>Pseudomonadota</taxon>
        <taxon>Gammaproteobacteria</taxon>
        <taxon>Oceanospirillales</taxon>
        <taxon>Pleioneaceae</taxon>
        <taxon>Aliikangiella</taxon>
    </lineage>
</organism>
<dbReference type="InterPro" id="IPR024704">
    <property type="entry name" value="SMC"/>
</dbReference>
<dbReference type="GO" id="GO:0005524">
    <property type="term" value="F:ATP binding"/>
    <property type="evidence" value="ECO:0007669"/>
    <property type="project" value="UniProtKB-UniRule"/>
</dbReference>
<dbReference type="HAMAP" id="MF_01894">
    <property type="entry name" value="Smc_prok"/>
    <property type="match status" value="1"/>
</dbReference>
<feature type="coiled-coil region" evidence="6">
    <location>
        <begin position="328"/>
        <end position="465"/>
    </location>
</feature>
<proteinExistence type="inferred from homology"/>
<accession>A0A545U4T2</accession>
<evidence type="ECO:0000256" key="5">
    <source>
        <dbReference type="ARBA" id="ARBA00023125"/>
    </source>
</evidence>
<dbReference type="GO" id="GO:0007059">
    <property type="term" value="P:chromosome segregation"/>
    <property type="evidence" value="ECO:0007669"/>
    <property type="project" value="UniProtKB-UniRule"/>
</dbReference>
<dbReference type="PANTHER" id="PTHR43977">
    <property type="entry name" value="STRUCTURAL MAINTENANCE OF CHROMOSOMES PROTEIN 3"/>
    <property type="match status" value="1"/>
</dbReference>
<feature type="binding site" evidence="6">
    <location>
        <begin position="32"/>
        <end position="39"/>
    </location>
    <ligand>
        <name>ATP</name>
        <dbReference type="ChEBI" id="CHEBI:30616"/>
    </ligand>
</feature>
<comment type="similarity">
    <text evidence="6">Belongs to the SMC family.</text>
</comment>
<feature type="coiled-coil region" evidence="6">
    <location>
        <begin position="770"/>
        <end position="899"/>
    </location>
</feature>
<dbReference type="SUPFAM" id="SSF75553">
    <property type="entry name" value="Smc hinge domain"/>
    <property type="match status" value="1"/>
</dbReference>
<dbReference type="GO" id="GO:0030261">
    <property type="term" value="P:chromosome condensation"/>
    <property type="evidence" value="ECO:0007669"/>
    <property type="project" value="InterPro"/>
</dbReference>
<dbReference type="PIRSF" id="PIRSF005719">
    <property type="entry name" value="SMC"/>
    <property type="match status" value="1"/>
</dbReference>